<dbReference type="SUPFAM" id="SSF48726">
    <property type="entry name" value="Immunoglobulin"/>
    <property type="match status" value="1"/>
</dbReference>
<dbReference type="PANTHER" id="PTHR11860:SF87">
    <property type="entry name" value="CMRF35-LIKE MOLECULE 8"/>
    <property type="match status" value="1"/>
</dbReference>
<feature type="domain" description="Immunoglobulin V-set" evidence="4">
    <location>
        <begin position="30"/>
        <end position="122"/>
    </location>
</feature>
<dbReference type="GO" id="GO:0005886">
    <property type="term" value="C:plasma membrane"/>
    <property type="evidence" value="ECO:0007669"/>
    <property type="project" value="TreeGrafter"/>
</dbReference>
<dbReference type="Proteomes" id="UP000472264">
    <property type="component" value="Chromosome 1"/>
</dbReference>
<accession>A0A665UK20</accession>
<name>A0A665UK20_ECHNA</name>
<evidence type="ECO:0000256" key="1">
    <source>
        <dbReference type="ARBA" id="ARBA00004370"/>
    </source>
</evidence>
<evidence type="ECO:0000256" key="3">
    <source>
        <dbReference type="ARBA" id="ARBA00023136"/>
    </source>
</evidence>
<dbReference type="InterPro" id="IPR013106">
    <property type="entry name" value="Ig_V-set"/>
</dbReference>
<dbReference type="PANTHER" id="PTHR11860">
    <property type="entry name" value="POLYMERIC-IMMUNOGLOBULIN RECEPTOR"/>
    <property type="match status" value="1"/>
</dbReference>
<evidence type="ECO:0000259" key="4">
    <source>
        <dbReference type="Pfam" id="PF07686"/>
    </source>
</evidence>
<dbReference type="GO" id="GO:0004888">
    <property type="term" value="F:transmembrane signaling receptor activity"/>
    <property type="evidence" value="ECO:0007669"/>
    <property type="project" value="TreeGrafter"/>
</dbReference>
<dbReference type="Gene3D" id="2.60.40.10">
    <property type="entry name" value="Immunoglobulins"/>
    <property type="match status" value="1"/>
</dbReference>
<comment type="subcellular location">
    <subcellularLocation>
        <location evidence="1">Membrane</location>
    </subcellularLocation>
</comment>
<dbReference type="OMA" id="NVISWRW"/>
<dbReference type="InterPro" id="IPR013783">
    <property type="entry name" value="Ig-like_fold"/>
</dbReference>
<sequence length="178" mass="20586">MFCMGHLDFRFVYKQSQPSLCLSEWCCVTSKRLRGIVGRPLTMQCPYPPEHRTNKKFLCKGEHRSTCEVKVTSSGQTDPRLTLQDGGVSSFFSVTITELKVEDEGTYWCGSDYEWSEGNYTKIVLSAGKMKNGESKVNRNVISWRWSQRQSKYDQGRRHWRCKKAKVLLVVVLYNPVL</sequence>
<keyword evidence="6" id="KW-1185">Reference proteome</keyword>
<dbReference type="CDD" id="cd05716">
    <property type="entry name" value="IgV_pIgR_like"/>
    <property type="match status" value="1"/>
</dbReference>
<dbReference type="InParanoid" id="A0A665UK20"/>
<evidence type="ECO:0000313" key="5">
    <source>
        <dbReference type="Ensembl" id="ENSENLP00000019685.1"/>
    </source>
</evidence>
<organism evidence="5 6">
    <name type="scientific">Echeneis naucrates</name>
    <name type="common">Live sharksucker</name>
    <dbReference type="NCBI Taxonomy" id="173247"/>
    <lineage>
        <taxon>Eukaryota</taxon>
        <taxon>Metazoa</taxon>
        <taxon>Chordata</taxon>
        <taxon>Craniata</taxon>
        <taxon>Vertebrata</taxon>
        <taxon>Euteleostomi</taxon>
        <taxon>Actinopterygii</taxon>
        <taxon>Neopterygii</taxon>
        <taxon>Teleostei</taxon>
        <taxon>Neoteleostei</taxon>
        <taxon>Acanthomorphata</taxon>
        <taxon>Carangaria</taxon>
        <taxon>Carangiformes</taxon>
        <taxon>Echeneidae</taxon>
        <taxon>Echeneis</taxon>
    </lineage>
</organism>
<dbReference type="InterPro" id="IPR050671">
    <property type="entry name" value="CD300_family_receptors"/>
</dbReference>
<evidence type="ECO:0000256" key="2">
    <source>
        <dbReference type="ARBA" id="ARBA00022692"/>
    </source>
</evidence>
<keyword evidence="2" id="KW-0812">Transmembrane</keyword>
<dbReference type="AlphaFoldDB" id="A0A665UK20"/>
<protein>
    <recommendedName>
        <fullName evidence="4">Immunoglobulin V-set domain-containing protein</fullName>
    </recommendedName>
</protein>
<reference evidence="5" key="1">
    <citation type="submission" date="2021-04" db="EMBL/GenBank/DDBJ databases">
        <authorList>
            <consortium name="Wellcome Sanger Institute Data Sharing"/>
        </authorList>
    </citation>
    <scope>NUCLEOTIDE SEQUENCE [LARGE SCALE GENOMIC DNA]</scope>
</reference>
<proteinExistence type="predicted"/>
<reference evidence="5" key="3">
    <citation type="submission" date="2025-09" db="UniProtKB">
        <authorList>
            <consortium name="Ensembl"/>
        </authorList>
    </citation>
    <scope>IDENTIFICATION</scope>
</reference>
<dbReference type="InterPro" id="IPR036179">
    <property type="entry name" value="Ig-like_dom_sf"/>
</dbReference>
<dbReference type="Pfam" id="PF07686">
    <property type="entry name" value="V-set"/>
    <property type="match status" value="1"/>
</dbReference>
<keyword evidence="3" id="KW-0472">Membrane</keyword>
<reference evidence="5" key="2">
    <citation type="submission" date="2025-08" db="UniProtKB">
        <authorList>
            <consortium name="Ensembl"/>
        </authorList>
    </citation>
    <scope>IDENTIFICATION</scope>
</reference>
<dbReference type="Ensembl" id="ENSENLT00000020404.1">
    <property type="protein sequence ID" value="ENSENLP00000019685.1"/>
    <property type="gene ID" value="ENSENLG00000009014.1"/>
</dbReference>
<evidence type="ECO:0000313" key="6">
    <source>
        <dbReference type="Proteomes" id="UP000472264"/>
    </source>
</evidence>